<dbReference type="Proteomes" id="UP001500131">
    <property type="component" value="Unassembled WGS sequence"/>
</dbReference>
<evidence type="ECO:0000313" key="2">
    <source>
        <dbReference type="EMBL" id="KAL0494151.1"/>
    </source>
</evidence>
<feature type="region of interest" description="Disordered" evidence="1">
    <location>
        <begin position="40"/>
        <end position="69"/>
    </location>
</feature>
<evidence type="ECO:0000313" key="3">
    <source>
        <dbReference type="Proteomes" id="UP001500131"/>
    </source>
</evidence>
<feature type="compositionally biased region" description="Pro residues" evidence="1">
    <location>
        <begin position="147"/>
        <end position="158"/>
    </location>
</feature>
<dbReference type="EMBL" id="JBAMZK010000036">
    <property type="protein sequence ID" value="KAL0494151.1"/>
    <property type="molecule type" value="Genomic_DNA"/>
</dbReference>
<comment type="caution">
    <text evidence="2">The sequence shown here is derived from an EMBL/GenBank/DDBJ whole genome shotgun (WGS) entry which is preliminary data.</text>
</comment>
<protein>
    <submittedName>
        <fullName evidence="2">Uncharacterized protein</fullName>
    </submittedName>
</protein>
<sequence>MLQKKQTSAGRDCPKASAAFDPVAYAASIAISAAEKRLRASHMRGASSSTARPSSVHRPLKKSALDEDQQRAAVVSSSAVVTSVVDRSIVSQPTATTSGPLTLLEELACASDSCSSVGVSTPPTLIRAVPHNSTPVDVSHSASARSPSPPTSPPPKISPDPTRLANRVGSTLLGQEKLLNAEADEDDDVTVSLRDASPLREHSVSGSTGIHYHTCSVESVHTVVHQLNFALYR</sequence>
<feature type="region of interest" description="Disordered" evidence="1">
    <location>
        <begin position="125"/>
        <end position="162"/>
    </location>
</feature>
<reference evidence="2 3" key="1">
    <citation type="submission" date="2024-02" db="EMBL/GenBank/DDBJ databases">
        <title>FIRST GENOME SEQUENCES OF Leishmania (Viannia) shawi, Leishmania (Viannia) lindenbergi AND Leishmania (Viannia) utingensis.</title>
        <authorList>
            <person name="Resadore F."/>
            <person name="Custodio M.G.F."/>
            <person name="Boite M.C."/>
            <person name="Cupolillo E."/>
            <person name="Ferreira G.E.M."/>
        </authorList>
    </citation>
    <scope>NUCLEOTIDE SEQUENCE [LARGE SCALE GENOMIC DNA]</scope>
    <source>
        <strain evidence="2 3">MHOM/BR/1966/M15733</strain>
    </source>
</reference>
<keyword evidence="3" id="KW-1185">Reference proteome</keyword>
<name>A0AAW2ZVG1_9TRYP</name>
<proteinExistence type="predicted"/>
<evidence type="ECO:0000256" key="1">
    <source>
        <dbReference type="SAM" id="MobiDB-lite"/>
    </source>
</evidence>
<gene>
    <name evidence="2" type="ORF">Q4I31_007247</name>
</gene>
<organism evidence="2 3">
    <name type="scientific">Leishmania lindenbergi</name>
    <dbReference type="NCBI Taxonomy" id="651832"/>
    <lineage>
        <taxon>Eukaryota</taxon>
        <taxon>Discoba</taxon>
        <taxon>Euglenozoa</taxon>
        <taxon>Kinetoplastea</taxon>
        <taxon>Metakinetoplastina</taxon>
        <taxon>Trypanosomatida</taxon>
        <taxon>Trypanosomatidae</taxon>
        <taxon>Leishmaniinae</taxon>
        <taxon>Leishmania</taxon>
    </lineage>
</organism>
<accession>A0AAW2ZVG1</accession>
<dbReference type="AlphaFoldDB" id="A0AAW2ZVG1"/>